<dbReference type="Proteomes" id="UP000439522">
    <property type="component" value="Unassembled WGS sequence"/>
</dbReference>
<evidence type="ECO:0000313" key="3">
    <source>
        <dbReference type="Proteomes" id="UP000439522"/>
    </source>
</evidence>
<dbReference type="InterPro" id="IPR029050">
    <property type="entry name" value="Immunoprotect_excell_Ig-like"/>
</dbReference>
<accession>A0A6I4TF66</accession>
<dbReference type="OrthoDB" id="7605620at2"/>
<protein>
    <submittedName>
        <fullName evidence="2">DUF4352 domain-containing protein</fullName>
    </submittedName>
</protein>
<comment type="caution">
    <text evidence="2">The sequence shown here is derived from an EMBL/GenBank/DDBJ whole genome shotgun (WGS) entry which is preliminary data.</text>
</comment>
<dbReference type="Gene3D" id="2.60.40.1240">
    <property type="match status" value="1"/>
</dbReference>
<dbReference type="AlphaFoldDB" id="A0A6I4TF66"/>
<dbReference type="EMBL" id="WTZA01000001">
    <property type="protein sequence ID" value="MXO74815.1"/>
    <property type="molecule type" value="Genomic_DNA"/>
</dbReference>
<evidence type="ECO:0000256" key="1">
    <source>
        <dbReference type="ARBA" id="ARBA00022729"/>
    </source>
</evidence>
<keyword evidence="3" id="KW-1185">Reference proteome</keyword>
<proteinExistence type="predicted"/>
<sequence length="140" mass="15249">MEFAITKVEERSQIGPVGIGPKAGSGEVFVVVRYTIKNIGKEPIDRWDFPKVELINGEEVTLAKDTEATALEGALKSDSHGTGDLNPKVTATETSVWKVEKASFDRDTWQLKASFDSAVAAAVTWPMEPNVEAPILFSLK</sequence>
<gene>
    <name evidence="2" type="ORF">GRI40_06220</name>
</gene>
<organism evidence="2 3">
    <name type="scientific">Tsuneonella aeria</name>
    <dbReference type="NCBI Taxonomy" id="1837929"/>
    <lineage>
        <taxon>Bacteria</taxon>
        <taxon>Pseudomonadati</taxon>
        <taxon>Pseudomonadota</taxon>
        <taxon>Alphaproteobacteria</taxon>
        <taxon>Sphingomonadales</taxon>
        <taxon>Erythrobacteraceae</taxon>
        <taxon>Tsuneonella</taxon>
    </lineage>
</organism>
<reference evidence="2 3" key="1">
    <citation type="submission" date="2019-12" db="EMBL/GenBank/DDBJ databases">
        <title>Genomic-based taxomic classification of the family Erythrobacteraceae.</title>
        <authorList>
            <person name="Xu L."/>
        </authorList>
    </citation>
    <scope>NUCLEOTIDE SEQUENCE [LARGE SCALE GENOMIC DNA]</scope>
    <source>
        <strain evidence="2 3">100921-2</strain>
    </source>
</reference>
<evidence type="ECO:0000313" key="2">
    <source>
        <dbReference type="EMBL" id="MXO74815.1"/>
    </source>
</evidence>
<name>A0A6I4TF66_9SPHN</name>
<keyword evidence="1" id="KW-0732">Signal</keyword>